<dbReference type="Pfam" id="PF12092">
    <property type="entry name" value="DUF3568"/>
    <property type="match status" value="1"/>
</dbReference>
<accession>A0A0W8FSJ6</accession>
<name>A0A0W8FSJ6_9ZZZZ</name>
<dbReference type="PROSITE" id="PS51257">
    <property type="entry name" value="PROKAR_LIPOPROTEIN"/>
    <property type="match status" value="1"/>
</dbReference>
<sequence length="135" mass="14709">MKRNNFIVLALSLFALFIFSGCAALIAGGVAAGAGTAGTYYYINGELKTDYSFSFDDVWTACEKTIADMKGIEVVPEKEIARGTINTLINDEKVKFDITYKSKNLTTVAIRVGLLGNKLSSQLLHDKIADYLAKN</sequence>
<dbReference type="AlphaFoldDB" id="A0A0W8FSJ6"/>
<dbReference type="InterPro" id="IPR021952">
    <property type="entry name" value="Flpp3-like"/>
</dbReference>
<evidence type="ECO:0008006" key="2">
    <source>
        <dbReference type="Google" id="ProtNLM"/>
    </source>
</evidence>
<reference evidence="1" key="1">
    <citation type="journal article" date="2015" name="Proc. Natl. Acad. Sci. U.S.A.">
        <title>Networks of energetic and metabolic interactions define dynamics in microbial communities.</title>
        <authorList>
            <person name="Embree M."/>
            <person name="Liu J.K."/>
            <person name="Al-Bassam M.M."/>
            <person name="Zengler K."/>
        </authorList>
    </citation>
    <scope>NUCLEOTIDE SEQUENCE</scope>
</reference>
<protein>
    <recommendedName>
        <fullName evidence="2">Lipoprotein</fullName>
    </recommendedName>
</protein>
<comment type="caution">
    <text evidence="1">The sequence shown here is derived from an EMBL/GenBank/DDBJ whole genome shotgun (WGS) entry which is preliminary data.</text>
</comment>
<gene>
    <name evidence="1" type="ORF">ASZ90_006338</name>
</gene>
<evidence type="ECO:0000313" key="1">
    <source>
        <dbReference type="EMBL" id="KUG23853.1"/>
    </source>
</evidence>
<dbReference type="EMBL" id="LNQE01000882">
    <property type="protein sequence ID" value="KUG23853.1"/>
    <property type="molecule type" value="Genomic_DNA"/>
</dbReference>
<organism evidence="1">
    <name type="scientific">hydrocarbon metagenome</name>
    <dbReference type="NCBI Taxonomy" id="938273"/>
    <lineage>
        <taxon>unclassified sequences</taxon>
        <taxon>metagenomes</taxon>
        <taxon>ecological metagenomes</taxon>
    </lineage>
</organism>
<proteinExistence type="predicted"/>